<evidence type="ECO:0000256" key="10">
    <source>
        <dbReference type="RuleBase" id="RU363036"/>
    </source>
</evidence>
<feature type="domain" description="RNA-binding S4" evidence="11">
    <location>
        <begin position="339"/>
        <end position="400"/>
    </location>
</feature>
<dbReference type="CDD" id="cd00165">
    <property type="entry name" value="S4"/>
    <property type="match status" value="1"/>
</dbReference>
<proteinExistence type="inferred from homology"/>
<keyword evidence="5 10" id="KW-0648">Protein biosynthesis</keyword>
<dbReference type="GO" id="GO:0005524">
    <property type="term" value="F:ATP binding"/>
    <property type="evidence" value="ECO:0007669"/>
    <property type="project" value="UniProtKB-KW"/>
</dbReference>
<keyword evidence="9" id="KW-0694">RNA-binding</keyword>
<keyword evidence="6 10" id="KW-0030">Aminoacyl-tRNA synthetase</keyword>
<dbReference type="GO" id="GO:0005829">
    <property type="term" value="C:cytosol"/>
    <property type="evidence" value="ECO:0007669"/>
    <property type="project" value="TreeGrafter"/>
</dbReference>
<evidence type="ECO:0000256" key="7">
    <source>
        <dbReference type="ARBA" id="ARBA00048248"/>
    </source>
</evidence>
<evidence type="ECO:0000256" key="1">
    <source>
        <dbReference type="ARBA" id="ARBA00013160"/>
    </source>
</evidence>
<dbReference type="InterPro" id="IPR024088">
    <property type="entry name" value="Tyr-tRNA-ligase_bac-type"/>
</dbReference>
<dbReference type="PRINTS" id="PR01040">
    <property type="entry name" value="TRNASYNTHTYR"/>
</dbReference>
<dbReference type="SUPFAM" id="SSF55174">
    <property type="entry name" value="Alpha-L RNA-binding motif"/>
    <property type="match status" value="1"/>
</dbReference>
<dbReference type="NCBIfam" id="TIGR00234">
    <property type="entry name" value="tyrS"/>
    <property type="match status" value="1"/>
</dbReference>
<dbReference type="PANTHER" id="PTHR11766:SF1">
    <property type="entry name" value="TYROSINE--TRNA LIGASE"/>
    <property type="match status" value="1"/>
</dbReference>
<dbReference type="InterPro" id="IPR014729">
    <property type="entry name" value="Rossmann-like_a/b/a_fold"/>
</dbReference>
<evidence type="ECO:0000256" key="9">
    <source>
        <dbReference type="PROSITE-ProRule" id="PRU00182"/>
    </source>
</evidence>
<evidence type="ECO:0000256" key="8">
    <source>
        <dbReference type="NCBIfam" id="TIGR00234"/>
    </source>
</evidence>
<dbReference type="GO" id="GO:0004831">
    <property type="term" value="F:tyrosine-tRNA ligase activity"/>
    <property type="evidence" value="ECO:0007669"/>
    <property type="project" value="UniProtKB-UniRule"/>
</dbReference>
<protein>
    <recommendedName>
        <fullName evidence="1 8">Tyrosine--tRNA ligase</fullName>
        <ecNumber evidence="1 8">6.1.1.1</ecNumber>
    </recommendedName>
</protein>
<keyword evidence="2 10" id="KW-0436">Ligase</keyword>
<dbReference type="SMART" id="SM00363">
    <property type="entry name" value="S4"/>
    <property type="match status" value="1"/>
</dbReference>
<comment type="catalytic activity">
    <reaction evidence="7">
        <text>tRNA(Tyr) + L-tyrosine + ATP = L-tyrosyl-tRNA(Tyr) + AMP + diphosphate + H(+)</text>
        <dbReference type="Rhea" id="RHEA:10220"/>
        <dbReference type="Rhea" id="RHEA-COMP:9706"/>
        <dbReference type="Rhea" id="RHEA-COMP:9707"/>
        <dbReference type="ChEBI" id="CHEBI:15378"/>
        <dbReference type="ChEBI" id="CHEBI:30616"/>
        <dbReference type="ChEBI" id="CHEBI:33019"/>
        <dbReference type="ChEBI" id="CHEBI:58315"/>
        <dbReference type="ChEBI" id="CHEBI:78442"/>
        <dbReference type="ChEBI" id="CHEBI:78536"/>
        <dbReference type="ChEBI" id="CHEBI:456215"/>
        <dbReference type="EC" id="6.1.1.1"/>
    </reaction>
</comment>
<keyword evidence="4 10" id="KW-0067">ATP-binding</keyword>
<dbReference type="GO" id="GO:0003723">
    <property type="term" value="F:RNA binding"/>
    <property type="evidence" value="ECO:0007669"/>
    <property type="project" value="UniProtKB-KW"/>
</dbReference>
<dbReference type="Gene3D" id="3.10.290.10">
    <property type="entry name" value="RNA-binding S4 domain"/>
    <property type="match status" value="1"/>
</dbReference>
<evidence type="ECO:0000256" key="4">
    <source>
        <dbReference type="ARBA" id="ARBA00022840"/>
    </source>
</evidence>
<dbReference type="Gene3D" id="1.10.240.10">
    <property type="entry name" value="Tyrosyl-Transfer RNA Synthetase"/>
    <property type="match status" value="1"/>
</dbReference>
<dbReference type="AlphaFoldDB" id="A0A2H0AMD7"/>
<evidence type="ECO:0000256" key="5">
    <source>
        <dbReference type="ARBA" id="ARBA00022917"/>
    </source>
</evidence>
<evidence type="ECO:0000256" key="2">
    <source>
        <dbReference type="ARBA" id="ARBA00022598"/>
    </source>
</evidence>
<dbReference type="GO" id="GO:0006437">
    <property type="term" value="P:tyrosyl-tRNA aminoacylation"/>
    <property type="evidence" value="ECO:0007669"/>
    <property type="project" value="UniProtKB-UniRule"/>
</dbReference>
<sequence length="400" mass="45864">MKSLRKPSKAELHNLLDRGVTNIIDRAHLEKSLNSGKQLRVKLGFDPTGGKIHIGRAIILRKLRDFQMLGHKVIFIVGDFTARIGDPSDKLSKRPMLSKEQIKKNIKNYKSQVGKIIDFKKAEFSFNSKWLKKLDFEEIGELAESFSIQQMLERRNFSDRVKKGEEISLRELLYPLMQGYDSVAVKADVELGGFDQLFNLHAGRVIQRHYGQKEQDILTCEMLEGTDGRKMSTSWGNVINIVDEPNDMFGKVMAVRDELISKYFLLCTDVPENEIKKIQNDTKAGKLNPRDAKLRLAREIVSIYHGENVAKKAEEEFTKVFSKKELPSKMEQFKLSSPKDLVYILVNSKISPSKSEAWRLIKQGGIKIDNKVIKDPKHQVSDDSVIQAGKRHFLKIFYKK</sequence>
<dbReference type="InterPro" id="IPR002305">
    <property type="entry name" value="aa-tRNA-synth_Ic"/>
</dbReference>
<name>A0A2H0AMD7_9BACT</name>
<dbReference type="EC" id="6.1.1.1" evidence="1 8"/>
<dbReference type="SUPFAM" id="SSF52374">
    <property type="entry name" value="Nucleotidylyl transferase"/>
    <property type="match status" value="1"/>
</dbReference>
<evidence type="ECO:0000313" key="12">
    <source>
        <dbReference type="EMBL" id="PIP46579.1"/>
    </source>
</evidence>
<comment type="similarity">
    <text evidence="10">Belongs to the class-I aminoacyl-tRNA synthetase family.</text>
</comment>
<keyword evidence="3 10" id="KW-0547">Nucleotide-binding</keyword>
<dbReference type="CDD" id="cd00805">
    <property type="entry name" value="TyrRS_core"/>
    <property type="match status" value="1"/>
</dbReference>
<reference evidence="12 13" key="1">
    <citation type="submission" date="2017-09" db="EMBL/GenBank/DDBJ databases">
        <title>Depth-based differentiation of microbial function through sediment-hosted aquifers and enrichment of novel symbionts in the deep terrestrial subsurface.</title>
        <authorList>
            <person name="Probst A.J."/>
            <person name="Ladd B."/>
            <person name="Jarett J.K."/>
            <person name="Geller-Mcgrath D.E."/>
            <person name="Sieber C.M."/>
            <person name="Emerson J.B."/>
            <person name="Anantharaman K."/>
            <person name="Thomas B.C."/>
            <person name="Malmstrom R."/>
            <person name="Stieglmeier M."/>
            <person name="Klingl A."/>
            <person name="Woyke T."/>
            <person name="Ryan C.M."/>
            <person name="Banfield J.F."/>
        </authorList>
    </citation>
    <scope>NUCLEOTIDE SEQUENCE [LARGE SCALE GENOMIC DNA]</scope>
    <source>
        <strain evidence="12">CG23_combo_of_CG06-09_8_20_14_all_42_19</strain>
    </source>
</reference>
<dbReference type="InterPro" id="IPR036986">
    <property type="entry name" value="S4_RNA-bd_sf"/>
</dbReference>
<gene>
    <name evidence="12" type="ORF">COX15_00255</name>
</gene>
<dbReference type="Gene3D" id="3.40.50.620">
    <property type="entry name" value="HUPs"/>
    <property type="match status" value="1"/>
</dbReference>
<dbReference type="EMBL" id="PCSK01000006">
    <property type="protein sequence ID" value="PIP46579.1"/>
    <property type="molecule type" value="Genomic_DNA"/>
</dbReference>
<evidence type="ECO:0000259" key="11">
    <source>
        <dbReference type="SMART" id="SM00363"/>
    </source>
</evidence>
<dbReference type="Pfam" id="PF00579">
    <property type="entry name" value="tRNA-synt_1b"/>
    <property type="match status" value="1"/>
</dbReference>
<comment type="caution">
    <text evidence="12">The sequence shown here is derived from an EMBL/GenBank/DDBJ whole genome shotgun (WGS) entry which is preliminary data.</text>
</comment>
<dbReference type="PROSITE" id="PS50889">
    <property type="entry name" value="S4"/>
    <property type="match status" value="1"/>
</dbReference>
<dbReference type="PANTHER" id="PTHR11766">
    <property type="entry name" value="TYROSYL-TRNA SYNTHETASE"/>
    <property type="match status" value="1"/>
</dbReference>
<dbReference type="Proteomes" id="UP000230007">
    <property type="component" value="Unassembled WGS sequence"/>
</dbReference>
<accession>A0A2H0AMD7</accession>
<dbReference type="InterPro" id="IPR002942">
    <property type="entry name" value="S4_RNA-bd"/>
</dbReference>
<evidence type="ECO:0000256" key="3">
    <source>
        <dbReference type="ARBA" id="ARBA00022741"/>
    </source>
</evidence>
<evidence type="ECO:0000256" key="6">
    <source>
        <dbReference type="ARBA" id="ARBA00023146"/>
    </source>
</evidence>
<dbReference type="InterPro" id="IPR002307">
    <property type="entry name" value="Tyr-tRNA-ligase"/>
</dbReference>
<evidence type="ECO:0000313" key="13">
    <source>
        <dbReference type="Proteomes" id="UP000230007"/>
    </source>
</evidence>
<dbReference type="Pfam" id="PF01479">
    <property type="entry name" value="S4"/>
    <property type="match status" value="1"/>
</dbReference>
<organism evidence="12 13">
    <name type="scientific">Candidatus Colwellbacteria bacterium CG23_combo_of_CG06-09_8_20_14_all_42_19</name>
    <dbReference type="NCBI Taxonomy" id="1974541"/>
    <lineage>
        <taxon>Bacteria</taxon>
        <taxon>Candidatus Colwelliibacteriota</taxon>
    </lineage>
</organism>